<dbReference type="SUPFAM" id="SSF46689">
    <property type="entry name" value="Homeodomain-like"/>
    <property type="match status" value="7"/>
</dbReference>
<evidence type="ECO:0000259" key="1">
    <source>
        <dbReference type="PROSITE" id="PS50090"/>
    </source>
</evidence>
<feature type="domain" description="Myb-like" evidence="1">
    <location>
        <begin position="100"/>
        <end position="142"/>
    </location>
</feature>
<dbReference type="InterPro" id="IPR017884">
    <property type="entry name" value="SANT_dom"/>
</dbReference>
<dbReference type="Gene3D" id="1.10.10.60">
    <property type="entry name" value="Homeodomain-like"/>
    <property type="match status" value="9"/>
</dbReference>
<evidence type="ECO:0000313" key="5">
    <source>
        <dbReference type="EMBL" id="GES88459.1"/>
    </source>
</evidence>
<feature type="domain" description="Myb-like" evidence="1">
    <location>
        <begin position="699"/>
        <end position="742"/>
    </location>
</feature>
<gene>
    <name evidence="5" type="ORF">RCL2_001541100</name>
    <name evidence="4" type="ORF">RclHR1_00350028</name>
</gene>
<reference evidence="4 6" key="1">
    <citation type="submission" date="2017-11" db="EMBL/GenBank/DDBJ databases">
        <title>The genome of Rhizophagus clarus HR1 reveals common genetic basis of auxotrophy among arbuscular mycorrhizal fungi.</title>
        <authorList>
            <person name="Kobayashi Y."/>
        </authorList>
    </citation>
    <scope>NUCLEOTIDE SEQUENCE [LARGE SCALE GENOMIC DNA]</scope>
    <source>
        <strain evidence="4 6">HR1</strain>
    </source>
</reference>
<dbReference type="Proteomes" id="UP000615446">
    <property type="component" value="Unassembled WGS sequence"/>
</dbReference>
<protein>
    <submittedName>
        <fullName evidence="5">Myb-related protein A-like</fullName>
    </submittedName>
</protein>
<feature type="domain" description="Myb-like" evidence="1">
    <location>
        <begin position="627"/>
        <end position="672"/>
    </location>
</feature>
<feature type="domain" description="Myb-like" evidence="1">
    <location>
        <begin position="449"/>
        <end position="499"/>
    </location>
</feature>
<dbReference type="PANTHER" id="PTHR45614">
    <property type="entry name" value="MYB PROTEIN-RELATED"/>
    <property type="match status" value="1"/>
</dbReference>
<keyword evidence="6" id="KW-1185">Reference proteome</keyword>
<evidence type="ECO:0000259" key="2">
    <source>
        <dbReference type="PROSITE" id="PS51293"/>
    </source>
</evidence>
<dbReference type="InterPro" id="IPR001005">
    <property type="entry name" value="SANT/Myb"/>
</dbReference>
<dbReference type="EMBL" id="BLAL01000178">
    <property type="protein sequence ID" value="GES88459.1"/>
    <property type="molecule type" value="Genomic_DNA"/>
</dbReference>
<reference evidence="5" key="2">
    <citation type="submission" date="2019-10" db="EMBL/GenBank/DDBJ databases">
        <title>Conservation and host-specific expression of non-tandemly repeated heterogenous ribosome RNA gene in arbuscular mycorrhizal fungi.</title>
        <authorList>
            <person name="Maeda T."/>
            <person name="Kobayashi Y."/>
            <person name="Nakagawa T."/>
            <person name="Ezawa T."/>
            <person name="Yamaguchi K."/>
            <person name="Bino T."/>
            <person name="Nishimoto Y."/>
            <person name="Shigenobu S."/>
            <person name="Kawaguchi M."/>
        </authorList>
    </citation>
    <scope>NUCLEOTIDE SEQUENCE</scope>
    <source>
        <strain evidence="5">HR1</strain>
    </source>
</reference>
<dbReference type="Proteomes" id="UP000247702">
    <property type="component" value="Unassembled WGS sequence"/>
</dbReference>
<dbReference type="AlphaFoldDB" id="A0A2Z6RED7"/>
<dbReference type="EMBL" id="BEXD01002779">
    <property type="protein sequence ID" value="GBB99372.1"/>
    <property type="molecule type" value="Genomic_DNA"/>
</dbReference>
<dbReference type="PROSITE" id="PS51293">
    <property type="entry name" value="SANT"/>
    <property type="match status" value="3"/>
</dbReference>
<dbReference type="Pfam" id="PF00249">
    <property type="entry name" value="Myb_DNA-binding"/>
    <property type="match status" value="8"/>
</dbReference>
<comment type="caution">
    <text evidence="4">The sequence shown here is derived from an EMBL/GenBank/DDBJ whole genome shotgun (WGS) entry which is preliminary data.</text>
</comment>
<evidence type="ECO:0000259" key="3">
    <source>
        <dbReference type="PROSITE" id="PS51294"/>
    </source>
</evidence>
<accession>A0A2Z6RED7</accession>
<dbReference type="STRING" id="94130.A0A2Z6RED7"/>
<feature type="domain" description="SANT" evidence="2">
    <location>
        <begin position="100"/>
        <end position="146"/>
    </location>
</feature>
<dbReference type="InterPro" id="IPR017930">
    <property type="entry name" value="Myb_dom"/>
</dbReference>
<feature type="domain" description="HTH myb-type" evidence="3">
    <location>
        <begin position="699"/>
        <end position="746"/>
    </location>
</feature>
<name>A0A2Z6RED7_9GLOM</name>
<feature type="domain" description="SANT" evidence="2">
    <location>
        <begin position="279"/>
        <end position="330"/>
    </location>
</feature>
<evidence type="ECO:0000313" key="6">
    <source>
        <dbReference type="Proteomes" id="UP000247702"/>
    </source>
</evidence>
<dbReference type="SMART" id="SM00717">
    <property type="entry name" value="SANT"/>
    <property type="match status" value="10"/>
</dbReference>
<sequence>MTLFKKLCNQKNIAFFNQVRSLLFTREVCYNESFRKSTFYINNHLIFFERTFSTRNEIDNANFIEKTDELGDLSCLRDFSNDKDKIIKKDDVNRFRNTLWTRLEIKVLDSLVEKFGENWETVSQYMFDKTPQECKVQFEKMRIQSDSKFTDSPEFTDDDIDQINVLIQKNGRNWRKIAKLFPGKSSLDVERFVNNNPEKFPSLYKDPIFAKRYKGSKGTTWTDDELKSLNELLIKHGRNLNAISEELPNRTPKVIERIISKHILDLPALHSGKVAGWFRSSTVWSESEIRLLNELVETYGLNWEKISEYLPGRSPSSCSTKFYASWSTWNNKVTALVPHKWPKEVIEFLDLLIEKYGKWQIIPILISGMTPANWFSPFFPQSRSWTKSEKLILQYLIKINGYNWEKISEYFPHRQRWTIIREVFGNIEDYGSMYIDENDSISKGLNPKKRKKRSSYWLYEEVKKLYELKEKYSSDWCKISEDLPGRTPVACYLKDFVLLNARKEIDNKLDVLEICHLQELLRNHGSDWETIASHMKNKDPNEIKDIVNENPEIFPPVLFGSPIRNTIDWTEKEKELFKNLIATHGNNWKFIKKFFPKKSYNQILDYYYKHRDDFPDNLNKYYWFFYRASWNQEENELLKELLQKHGNNFERISQHFPGRTSAAIKAHVRNYPELFYSESEKNCRVEAKYRKDQKGLNMSWTKDDENKLLTLTKSDPIDWDKIAAEFPSRSIHVCKAKYRSLLKPAKDTYEVL</sequence>
<dbReference type="OrthoDB" id="2143914at2759"/>
<dbReference type="GO" id="GO:0005634">
    <property type="term" value="C:nucleus"/>
    <property type="evidence" value="ECO:0007669"/>
    <property type="project" value="TreeGrafter"/>
</dbReference>
<organism evidence="4 6">
    <name type="scientific">Rhizophagus clarus</name>
    <dbReference type="NCBI Taxonomy" id="94130"/>
    <lineage>
        <taxon>Eukaryota</taxon>
        <taxon>Fungi</taxon>
        <taxon>Fungi incertae sedis</taxon>
        <taxon>Mucoromycota</taxon>
        <taxon>Glomeromycotina</taxon>
        <taxon>Glomeromycetes</taxon>
        <taxon>Glomerales</taxon>
        <taxon>Glomeraceae</taxon>
        <taxon>Rhizophagus</taxon>
    </lineage>
</organism>
<feature type="domain" description="SANT" evidence="2">
    <location>
        <begin position="568"/>
        <end position="615"/>
    </location>
</feature>
<dbReference type="PROSITE" id="PS51294">
    <property type="entry name" value="HTH_MYB"/>
    <property type="match status" value="3"/>
</dbReference>
<feature type="domain" description="HTH myb-type" evidence="3">
    <location>
        <begin position="561"/>
        <end position="615"/>
    </location>
</feature>
<proteinExistence type="predicted"/>
<dbReference type="InterPro" id="IPR009057">
    <property type="entry name" value="Homeodomain-like_sf"/>
</dbReference>
<dbReference type="InterPro" id="IPR050560">
    <property type="entry name" value="MYB_TF"/>
</dbReference>
<feature type="domain" description="Myb-like" evidence="1">
    <location>
        <begin position="284"/>
        <end position="322"/>
    </location>
</feature>
<dbReference type="PROSITE" id="PS50090">
    <property type="entry name" value="MYB_LIKE"/>
    <property type="match status" value="6"/>
</dbReference>
<dbReference type="GO" id="GO:0000978">
    <property type="term" value="F:RNA polymerase II cis-regulatory region sequence-specific DNA binding"/>
    <property type="evidence" value="ECO:0007669"/>
    <property type="project" value="TreeGrafter"/>
</dbReference>
<dbReference type="GO" id="GO:0000981">
    <property type="term" value="F:DNA-binding transcription factor activity, RNA polymerase II-specific"/>
    <property type="evidence" value="ECO:0007669"/>
    <property type="project" value="TreeGrafter"/>
</dbReference>
<evidence type="ECO:0000313" key="4">
    <source>
        <dbReference type="EMBL" id="GBB99372.1"/>
    </source>
</evidence>
<feature type="domain" description="Myb-like" evidence="1">
    <location>
        <begin position="561"/>
        <end position="611"/>
    </location>
</feature>
<feature type="domain" description="HTH myb-type" evidence="3">
    <location>
        <begin position="627"/>
        <end position="676"/>
    </location>
</feature>
<dbReference type="CDD" id="cd00167">
    <property type="entry name" value="SANT"/>
    <property type="match status" value="6"/>
</dbReference>